<comment type="PTM">
    <text evidence="5">Phosphorylation at Ser-174 and Ser-175 promotes nuclear export.</text>
</comment>
<dbReference type="GO" id="GO:0003743">
    <property type="term" value="F:translation initiation factor activity"/>
    <property type="evidence" value="ECO:0007669"/>
    <property type="project" value="UniProtKB-UniRule"/>
</dbReference>
<dbReference type="SMART" id="SM00654">
    <property type="entry name" value="eIF6"/>
    <property type="match status" value="1"/>
</dbReference>
<dbReference type="HAMAP" id="MF_00032">
    <property type="entry name" value="eIF_6"/>
    <property type="match status" value="1"/>
</dbReference>
<comment type="caution">
    <text evidence="6">The sequence shown here is derived from an EMBL/GenBank/DDBJ whole genome shotgun (WGS) entry which is preliminary data.</text>
</comment>
<evidence type="ECO:0000313" key="6">
    <source>
        <dbReference type="EMBL" id="KAF9335353.1"/>
    </source>
</evidence>
<dbReference type="GO" id="GO:0000054">
    <property type="term" value="P:ribosomal subunit export from nucleus"/>
    <property type="evidence" value="ECO:0007669"/>
    <property type="project" value="UniProtKB-UniRule"/>
</dbReference>
<dbReference type="GO" id="GO:0005730">
    <property type="term" value="C:nucleolus"/>
    <property type="evidence" value="ECO:0007669"/>
    <property type="project" value="UniProtKB-SubCell"/>
</dbReference>
<dbReference type="PIRSF" id="PIRSF006413">
    <property type="entry name" value="IF-6"/>
    <property type="match status" value="1"/>
</dbReference>
<dbReference type="Pfam" id="PF01912">
    <property type="entry name" value="eIF-6"/>
    <property type="match status" value="1"/>
</dbReference>
<dbReference type="NCBIfam" id="TIGR00323">
    <property type="entry name" value="eIF-6"/>
    <property type="match status" value="1"/>
</dbReference>
<keyword evidence="4 5" id="KW-0539">Nucleus</keyword>
<accession>A0A9P5SS95</accession>
<dbReference type="SUPFAM" id="SSF55909">
    <property type="entry name" value="Pentein"/>
    <property type="match status" value="1"/>
</dbReference>
<evidence type="ECO:0000256" key="4">
    <source>
        <dbReference type="ARBA" id="ARBA00023242"/>
    </source>
</evidence>
<evidence type="ECO:0000313" key="7">
    <source>
        <dbReference type="Proteomes" id="UP000696485"/>
    </source>
</evidence>
<evidence type="ECO:0000256" key="3">
    <source>
        <dbReference type="ARBA" id="ARBA00022917"/>
    </source>
</evidence>
<dbReference type="GO" id="GO:0042273">
    <property type="term" value="P:ribosomal large subunit biogenesis"/>
    <property type="evidence" value="ECO:0007669"/>
    <property type="project" value="UniProtKB-UniRule"/>
</dbReference>
<dbReference type="InterPro" id="IPR002769">
    <property type="entry name" value="eIF6"/>
</dbReference>
<dbReference type="EMBL" id="JAAAUY010000104">
    <property type="protein sequence ID" value="KAF9335353.1"/>
    <property type="molecule type" value="Genomic_DNA"/>
</dbReference>
<evidence type="ECO:0000256" key="1">
    <source>
        <dbReference type="ARBA" id="ARBA00022490"/>
    </source>
</evidence>
<organism evidence="6 7">
    <name type="scientific">Podila minutissima</name>
    <dbReference type="NCBI Taxonomy" id="64525"/>
    <lineage>
        <taxon>Eukaryota</taxon>
        <taxon>Fungi</taxon>
        <taxon>Fungi incertae sedis</taxon>
        <taxon>Mucoromycota</taxon>
        <taxon>Mortierellomycotina</taxon>
        <taxon>Mortierellomycetes</taxon>
        <taxon>Mortierellales</taxon>
        <taxon>Mortierellaceae</taxon>
        <taxon>Podila</taxon>
    </lineage>
</organism>
<dbReference type="GO" id="GO:0042256">
    <property type="term" value="P:cytosolic ribosome assembly"/>
    <property type="evidence" value="ECO:0007669"/>
    <property type="project" value="UniProtKB-UniRule"/>
</dbReference>
<proteinExistence type="inferred from homology"/>
<comment type="function">
    <text evidence="5">Binds to the 60S ribosomal subunit and prevents its association with the 40S ribosomal subunit to form the 80S initiation complex in the cytoplasm. Is also involved in ribosome biogenesis. Associates with pre-60S subunits in the nucleus and is involved in its nuclear export.</text>
</comment>
<keyword evidence="1 5" id="KW-0963">Cytoplasm</keyword>
<dbReference type="PANTHER" id="PTHR10784">
    <property type="entry name" value="TRANSLATION INITIATION FACTOR 6"/>
    <property type="match status" value="1"/>
</dbReference>
<name>A0A9P5SS95_9FUNG</name>
<keyword evidence="2 5" id="KW-0396">Initiation factor</keyword>
<keyword evidence="3 5" id="KW-0648">Protein biosynthesis</keyword>
<dbReference type="AlphaFoldDB" id="A0A9P5SS95"/>
<dbReference type="Proteomes" id="UP000696485">
    <property type="component" value="Unassembled WGS sequence"/>
</dbReference>
<comment type="subunit">
    <text evidence="5">Monomer. Associates with the 60S ribosomal subunit.</text>
</comment>
<dbReference type="Gene3D" id="3.75.10.10">
    <property type="entry name" value="L-arginine/glycine Amidinotransferase, Chain A"/>
    <property type="match status" value="1"/>
</dbReference>
<reference evidence="6" key="1">
    <citation type="journal article" date="2020" name="Fungal Divers.">
        <title>Resolving the Mortierellaceae phylogeny through synthesis of multi-gene phylogenetics and phylogenomics.</title>
        <authorList>
            <person name="Vandepol N."/>
            <person name="Liber J."/>
            <person name="Desiro A."/>
            <person name="Na H."/>
            <person name="Kennedy M."/>
            <person name="Barry K."/>
            <person name="Grigoriev I.V."/>
            <person name="Miller A.N."/>
            <person name="O'Donnell K."/>
            <person name="Stajich J.E."/>
            <person name="Bonito G."/>
        </authorList>
    </citation>
    <scope>NUCLEOTIDE SEQUENCE</scope>
    <source>
        <strain evidence="6">NVP1</strain>
    </source>
</reference>
<protein>
    <recommendedName>
        <fullName evidence="5">Eukaryotic translation initiation factor 6</fullName>
        <shortName evidence="5">eIF-6</shortName>
    </recommendedName>
</protein>
<dbReference type="CDD" id="cd00527">
    <property type="entry name" value="IF6"/>
    <property type="match status" value="1"/>
</dbReference>
<dbReference type="GO" id="GO:0005737">
    <property type="term" value="C:cytoplasm"/>
    <property type="evidence" value="ECO:0007669"/>
    <property type="project" value="UniProtKB-SubCell"/>
</dbReference>
<comment type="subcellular location">
    <subcellularLocation>
        <location evidence="5">Cytoplasm</location>
    </subcellularLocation>
    <subcellularLocation>
        <location evidence="5">Nucleus</location>
        <location evidence="5">Nucleolus</location>
    </subcellularLocation>
    <text evidence="5">Shuttles between cytoplasm and nucleus/nucleolus.</text>
</comment>
<keyword evidence="5" id="KW-0597">Phosphoprotein</keyword>
<evidence type="ECO:0000256" key="5">
    <source>
        <dbReference type="HAMAP-Rule" id="MF_03132"/>
    </source>
</evidence>
<feature type="modified residue" description="Phosphoserine; by CK1" evidence="5">
    <location>
        <position position="175"/>
    </location>
</feature>
<comment type="similarity">
    <text evidence="5">Belongs to the eIF-6 family.</text>
</comment>
<sequence>MAVRAQFENNNEIGVFAMLTNAYCLVALGGSTNFYSSFEAELGDIVPIVHTSIAGTRIIGRLCVGNRHGLLVPATTTDQELQHLRNSLPAKVKIQRVEERLSALGNVIVCNDYVALVHPDLDRETEEIIADVLKVEVFRQTVAHEVLVGSYCALSNQGGLVHPRTSIQDQDELSSLLQVPLVAGTVNRGSDVIGGGLLVNDWCAFAGRDTTATELSVVESIFKLQDAGQSAIVEDMRDSLVDSYV</sequence>
<dbReference type="FunFam" id="3.75.10.10:FF:000001">
    <property type="entry name" value="Eukaryotic translation initiation factor 6"/>
    <property type="match status" value="1"/>
</dbReference>
<evidence type="ECO:0000256" key="2">
    <source>
        <dbReference type="ARBA" id="ARBA00022540"/>
    </source>
</evidence>
<feature type="modified residue" description="Phosphoserine; by CK1" evidence="5">
    <location>
        <position position="174"/>
    </location>
</feature>
<keyword evidence="7" id="KW-1185">Reference proteome</keyword>
<dbReference type="GO" id="GO:0043023">
    <property type="term" value="F:ribosomal large subunit binding"/>
    <property type="evidence" value="ECO:0007669"/>
    <property type="project" value="UniProtKB-UniRule"/>
</dbReference>
<keyword evidence="5" id="KW-0690">Ribosome biogenesis</keyword>
<gene>
    <name evidence="6" type="primary">TIF6_1</name>
    <name evidence="5" type="synonym">TIF6</name>
    <name evidence="6" type="ORF">BG006_000296</name>
</gene>